<reference evidence="2" key="1">
    <citation type="submission" date="2025-08" db="UniProtKB">
        <authorList>
            <consortium name="RefSeq"/>
        </authorList>
    </citation>
    <scope>IDENTIFICATION</scope>
    <source>
        <strain evidence="2">Airmid</strain>
    </source>
</reference>
<proteinExistence type="predicted"/>
<accession>A0A6P6YBB4</accession>
<dbReference type="KEGG" id="dpte:113796231"/>
<evidence type="ECO:0000313" key="1">
    <source>
        <dbReference type="Proteomes" id="UP000515146"/>
    </source>
</evidence>
<evidence type="ECO:0000313" key="2">
    <source>
        <dbReference type="RefSeq" id="XP_027202261.1"/>
    </source>
</evidence>
<gene>
    <name evidence="2" type="primary">LOC113796231</name>
</gene>
<keyword evidence="1" id="KW-1185">Reference proteome</keyword>
<name>A0A6P6YBB4_DERPT</name>
<dbReference type="PANTHER" id="PTHR33964:SF1">
    <property type="entry name" value="RE45066P"/>
    <property type="match status" value="1"/>
</dbReference>
<dbReference type="AlphaFoldDB" id="A0A6P6YBB4"/>
<organism evidence="1 2">
    <name type="scientific">Dermatophagoides pteronyssinus</name>
    <name type="common">European house dust mite</name>
    <dbReference type="NCBI Taxonomy" id="6956"/>
    <lineage>
        <taxon>Eukaryota</taxon>
        <taxon>Metazoa</taxon>
        <taxon>Ecdysozoa</taxon>
        <taxon>Arthropoda</taxon>
        <taxon>Chelicerata</taxon>
        <taxon>Arachnida</taxon>
        <taxon>Acari</taxon>
        <taxon>Acariformes</taxon>
        <taxon>Sarcoptiformes</taxon>
        <taxon>Astigmata</taxon>
        <taxon>Psoroptidia</taxon>
        <taxon>Analgoidea</taxon>
        <taxon>Pyroglyphidae</taxon>
        <taxon>Dermatophagoidinae</taxon>
        <taxon>Dermatophagoides</taxon>
    </lineage>
</organism>
<protein>
    <submittedName>
        <fullName evidence="2">Uncharacterized protein LOC113796231</fullName>
    </submittedName>
</protein>
<dbReference type="InParanoid" id="A0A6P6YBB4"/>
<dbReference type="PANTHER" id="PTHR33964">
    <property type="entry name" value="RE45066P-RELATED"/>
    <property type="match status" value="1"/>
</dbReference>
<dbReference type="OrthoDB" id="6520277at2759"/>
<sequence>MSTHSSLIMVSILVILTIQSTNGAKNQTAKICDKQRVDECAISLSLLTDPELLKDPPKTLADMEKYCRKFKQSTTCVREYSEKCLADQSRRTLSIIMYSMTKTMRRYCSRTKGKQEWLNLVNCVGDDLPIYSKHLIDLSADMHAIRTAKPKNMRIPLCCCAYQRRKEFIMEQLESKCSSYIQWIEAFLQGFTGDLFNYACGEYNEDNDKCKNIIGKIKPWKKPLEWKSFIVPTVEIIDSL</sequence>
<dbReference type="RefSeq" id="XP_027202261.1">
    <property type="nucleotide sequence ID" value="XM_027346460.1"/>
</dbReference>
<dbReference type="Proteomes" id="UP000515146">
    <property type="component" value="Unplaced"/>
</dbReference>